<keyword evidence="2" id="KW-1185">Reference proteome</keyword>
<protein>
    <submittedName>
        <fullName evidence="1">Uncharacterized protein</fullName>
    </submittedName>
</protein>
<dbReference type="EnsemblMetazoa" id="G2213.1">
    <property type="protein sequence ID" value="G2213.1:cds"/>
    <property type="gene ID" value="G2213"/>
</dbReference>
<reference evidence="1" key="1">
    <citation type="submission" date="2022-08" db="UniProtKB">
        <authorList>
            <consortium name="EnsemblMetazoa"/>
        </authorList>
    </citation>
    <scope>IDENTIFICATION</scope>
    <source>
        <strain evidence="1">05x7-T-G4-1.051#20</strain>
    </source>
</reference>
<organism evidence="1 2">
    <name type="scientific">Magallana gigas</name>
    <name type="common">Pacific oyster</name>
    <name type="synonym">Crassostrea gigas</name>
    <dbReference type="NCBI Taxonomy" id="29159"/>
    <lineage>
        <taxon>Eukaryota</taxon>
        <taxon>Metazoa</taxon>
        <taxon>Spiralia</taxon>
        <taxon>Lophotrochozoa</taxon>
        <taxon>Mollusca</taxon>
        <taxon>Bivalvia</taxon>
        <taxon>Autobranchia</taxon>
        <taxon>Pteriomorphia</taxon>
        <taxon>Ostreida</taxon>
        <taxon>Ostreoidea</taxon>
        <taxon>Ostreidae</taxon>
        <taxon>Magallana</taxon>
    </lineage>
</organism>
<evidence type="ECO:0000313" key="2">
    <source>
        <dbReference type="Proteomes" id="UP000005408"/>
    </source>
</evidence>
<dbReference type="Proteomes" id="UP000005408">
    <property type="component" value="Unassembled WGS sequence"/>
</dbReference>
<dbReference type="EnsemblMetazoa" id="G2213.4">
    <property type="protein sequence ID" value="G2213.4:cds"/>
    <property type="gene ID" value="G2213"/>
</dbReference>
<proteinExistence type="predicted"/>
<dbReference type="EnsemblMetazoa" id="G2213.3">
    <property type="protein sequence ID" value="G2213.3:cds"/>
    <property type="gene ID" value="G2213"/>
</dbReference>
<sequence>MDYFRRPELFETLHVNTNIEYVLPSPLMAESSGEPMLMIHGGPGCSCLQNRSLQTPQKVLDQDLFHLIDSYCCEESDLDIETQNFDCVKDVVDILCDCSETELKTLELTIDTKEHQNDDCFSNSVMYTDLLQEPTFNCRKYERHFGEKVTAIEETVKNTNIPNGVCSSGFSSLWLSPGNSARNL</sequence>
<dbReference type="EnsemblMetazoa" id="G2213.2">
    <property type="protein sequence ID" value="G2213.2:cds"/>
    <property type="gene ID" value="G2213"/>
</dbReference>
<name>A0A8W8K2F1_MAGGI</name>
<accession>A0A8W8K2F1</accession>
<dbReference type="AlphaFoldDB" id="A0A8W8K2F1"/>
<evidence type="ECO:0000313" key="1">
    <source>
        <dbReference type="EnsemblMetazoa" id="G2213.4:cds"/>
    </source>
</evidence>